<proteinExistence type="predicted"/>
<dbReference type="GO" id="GO:0098505">
    <property type="term" value="F:G-rich strand telomeric DNA binding"/>
    <property type="evidence" value="ECO:0007669"/>
    <property type="project" value="TreeGrafter"/>
</dbReference>
<keyword evidence="6" id="KW-0597">Phosphoprotein</keyword>
<evidence type="ECO:0000256" key="4">
    <source>
        <dbReference type="ARBA" id="ARBA00022490"/>
    </source>
</evidence>
<evidence type="ECO:0000256" key="11">
    <source>
        <dbReference type="ARBA" id="ARBA00022895"/>
    </source>
</evidence>
<dbReference type="GO" id="GO:1905839">
    <property type="term" value="P:negative regulation of telomeric D-loop disassembly"/>
    <property type="evidence" value="ECO:0007669"/>
    <property type="project" value="TreeGrafter"/>
</dbReference>
<evidence type="ECO:0000256" key="14">
    <source>
        <dbReference type="ARBA" id="ARBA00023212"/>
    </source>
</evidence>
<organism evidence="21 22">
    <name type="scientific">Thamnophis sirtalis</name>
    <dbReference type="NCBI Taxonomy" id="35019"/>
    <lineage>
        <taxon>Eukaryota</taxon>
        <taxon>Metazoa</taxon>
        <taxon>Chordata</taxon>
        <taxon>Craniata</taxon>
        <taxon>Vertebrata</taxon>
        <taxon>Euteleostomi</taxon>
        <taxon>Lepidosauria</taxon>
        <taxon>Squamata</taxon>
        <taxon>Bifurcata</taxon>
        <taxon>Unidentata</taxon>
        <taxon>Episquamata</taxon>
        <taxon>Toxicofera</taxon>
        <taxon>Serpentes</taxon>
        <taxon>Colubroidea</taxon>
        <taxon>Colubridae</taxon>
        <taxon>Natricinae</taxon>
        <taxon>Thamnophis</taxon>
    </lineage>
</organism>
<dbReference type="GO" id="GO:0005819">
    <property type="term" value="C:spindle"/>
    <property type="evidence" value="ECO:0007669"/>
    <property type="project" value="UniProtKB-SubCell"/>
</dbReference>
<dbReference type="InterPro" id="IPR001005">
    <property type="entry name" value="SANT/Myb"/>
</dbReference>
<feature type="domain" description="HTH myb-type" evidence="20">
    <location>
        <begin position="326"/>
        <end position="383"/>
    </location>
</feature>
<comment type="subcellular location">
    <subcellularLocation>
        <location evidence="2">Chromosome</location>
        <location evidence="2">Telomere</location>
    </subcellularLocation>
    <subcellularLocation>
        <location evidence="1">Cytoplasm</location>
        <location evidence="1">Cytoskeleton</location>
        <location evidence="1">Spindle</location>
    </subcellularLocation>
    <subcellularLocation>
        <location evidence="18">Nucleus</location>
    </subcellularLocation>
</comment>
<dbReference type="GO" id="GO:0000783">
    <property type="term" value="C:nuclear telomere cap complex"/>
    <property type="evidence" value="ECO:0007669"/>
    <property type="project" value="TreeGrafter"/>
</dbReference>
<keyword evidence="10" id="KW-0832">Ubl conjugation</keyword>
<keyword evidence="14" id="KW-0206">Cytoskeleton</keyword>
<name>A0A6I9XBQ7_9SAUR</name>
<dbReference type="PIRSF" id="PIRSF038016">
    <property type="entry name" value="Telomere_bd-1_Pin2"/>
    <property type="match status" value="1"/>
</dbReference>
<evidence type="ECO:0000313" key="21">
    <source>
        <dbReference type="Proteomes" id="UP000504617"/>
    </source>
</evidence>
<dbReference type="FunFam" id="1.10.10.60:FF:000129">
    <property type="entry name" value="Telomeric repeat-binding factor 2"/>
    <property type="match status" value="1"/>
</dbReference>
<dbReference type="SMART" id="SM00717">
    <property type="entry name" value="SANT"/>
    <property type="match status" value="1"/>
</dbReference>
<dbReference type="SUPFAM" id="SSF46689">
    <property type="entry name" value="Homeodomain-like"/>
    <property type="match status" value="1"/>
</dbReference>
<sequence>MERRSDLTIASYVTSMPRTTAKADFVDRGTPEGSSSAFFAEVESIAAGWMLDFACRCLCRHFCEGNQIDFERSRDLALTVIKGLDKIETHQRETVCLCQLLTCIAEGCIFDSDFGDDQTLSPLENALSVWISFLKTQSEQDKLHKEIKNLIQIQAVAIYMEKGYFQEAAEVIERLFPESSSNEPLRMKLSAISKQKDPYHPFLRFFSFNLLIEKIKTYINIFLKKETNNFLLKEATKEVKTNSLENIMVPIQCNSTIETDNKNHLKNTPNTLLKLHKHSCSLPGRTFWKPRQIQISSMLQNIKQKPLKCEKNLQNTTNALQDEFLLPCRKKKPWKWEDDHKLKSGVRKFGVGNWMKILQNYDFGNKTNVMLKDRWRTLVKLGLV</sequence>
<dbReference type="GO" id="GO:0007004">
    <property type="term" value="P:telomere maintenance via telomerase"/>
    <property type="evidence" value="ECO:0007669"/>
    <property type="project" value="TreeGrafter"/>
</dbReference>
<dbReference type="CTD" id="7013"/>
<dbReference type="PROSITE" id="PS51294">
    <property type="entry name" value="HTH_MYB"/>
    <property type="match status" value="1"/>
</dbReference>
<dbReference type="OrthoDB" id="608866at2759"/>
<dbReference type="Proteomes" id="UP000504617">
    <property type="component" value="Unplaced"/>
</dbReference>
<accession>A0A6I9XBQ7</accession>
<keyword evidence="3" id="KW-0158">Chromosome</keyword>
<keyword evidence="13 18" id="KW-0238">DNA-binding</keyword>
<keyword evidence="9" id="KW-0498">Mitosis</keyword>
<evidence type="ECO:0000256" key="15">
    <source>
        <dbReference type="ARBA" id="ARBA00023242"/>
    </source>
</evidence>
<keyword evidence="11 18" id="KW-0779">Telomere</keyword>
<keyword evidence="5" id="KW-1017">Isopeptide bond</keyword>
<dbReference type="InterPro" id="IPR036507">
    <property type="entry name" value="Telomere_rpt-bd_fac_dimer_sf"/>
</dbReference>
<keyword evidence="15 18" id="KW-0539">Nucleus</keyword>
<dbReference type="Gene3D" id="1.10.10.60">
    <property type="entry name" value="Homeodomain-like"/>
    <property type="match status" value="1"/>
</dbReference>
<dbReference type="PANTHER" id="PTHR46734">
    <property type="entry name" value="TELOMERIC REPEAT-BINDING FACTOR 1 TERF1"/>
    <property type="match status" value="1"/>
</dbReference>
<dbReference type="RefSeq" id="XP_013908618.1">
    <property type="nucleotide sequence ID" value="XM_014053143.1"/>
</dbReference>
<keyword evidence="7" id="KW-0132">Cell division</keyword>
<comment type="subunit">
    <text evidence="18">Homodimer.</text>
</comment>
<feature type="domain" description="Myb-like" evidence="19">
    <location>
        <begin position="326"/>
        <end position="379"/>
    </location>
</feature>
<evidence type="ECO:0000256" key="5">
    <source>
        <dbReference type="ARBA" id="ARBA00022499"/>
    </source>
</evidence>
<dbReference type="CDD" id="cd11660">
    <property type="entry name" value="SANT_TRF"/>
    <property type="match status" value="1"/>
</dbReference>
<dbReference type="GO" id="GO:0003691">
    <property type="term" value="F:double-stranded telomeric DNA binding"/>
    <property type="evidence" value="ECO:0007669"/>
    <property type="project" value="UniProtKB-UniRule"/>
</dbReference>
<dbReference type="GO" id="GO:0008301">
    <property type="term" value="F:DNA binding, bending"/>
    <property type="evidence" value="ECO:0007669"/>
    <property type="project" value="TreeGrafter"/>
</dbReference>
<keyword evidence="8" id="KW-0013">ADP-ribosylation</keyword>
<evidence type="ECO:0000259" key="20">
    <source>
        <dbReference type="PROSITE" id="PS51294"/>
    </source>
</evidence>
<dbReference type="AlphaFoldDB" id="A0A6I9XBQ7"/>
<keyword evidence="12" id="KW-0007">Acetylation</keyword>
<evidence type="ECO:0000256" key="3">
    <source>
        <dbReference type="ARBA" id="ARBA00022454"/>
    </source>
</evidence>
<evidence type="ECO:0000256" key="2">
    <source>
        <dbReference type="ARBA" id="ARBA00004574"/>
    </source>
</evidence>
<dbReference type="GO" id="GO:0051301">
    <property type="term" value="P:cell division"/>
    <property type="evidence" value="ECO:0007669"/>
    <property type="project" value="UniProtKB-KW"/>
</dbReference>
<evidence type="ECO:0000256" key="13">
    <source>
        <dbReference type="ARBA" id="ARBA00023125"/>
    </source>
</evidence>
<dbReference type="Pfam" id="PF00249">
    <property type="entry name" value="Myb_DNA-binding"/>
    <property type="match status" value="1"/>
</dbReference>
<dbReference type="InterPro" id="IPR009057">
    <property type="entry name" value="Homeodomain-like_sf"/>
</dbReference>
<dbReference type="PANTHER" id="PTHR46734:SF1">
    <property type="entry name" value="TELOMERIC REPEAT-BINDING FACTOR 1"/>
    <property type="match status" value="1"/>
</dbReference>
<dbReference type="GO" id="GO:0003720">
    <property type="term" value="F:telomerase activity"/>
    <property type="evidence" value="ECO:0007669"/>
    <property type="project" value="TreeGrafter"/>
</dbReference>
<dbReference type="InterPro" id="IPR017930">
    <property type="entry name" value="Myb_dom"/>
</dbReference>
<evidence type="ECO:0000256" key="8">
    <source>
        <dbReference type="ARBA" id="ARBA00022765"/>
    </source>
</evidence>
<gene>
    <name evidence="22" type="primary">TERF1</name>
</gene>
<dbReference type="Pfam" id="PF08558">
    <property type="entry name" value="TRF"/>
    <property type="match status" value="1"/>
</dbReference>
<evidence type="ECO:0000256" key="1">
    <source>
        <dbReference type="ARBA" id="ARBA00004186"/>
    </source>
</evidence>
<dbReference type="SUPFAM" id="SSF63600">
    <property type="entry name" value="Telomeric repeat binding factor (TRF) dimerisation domain"/>
    <property type="match status" value="1"/>
</dbReference>
<dbReference type="InterPro" id="IPR013867">
    <property type="entry name" value="Telomere_rpt-bd_fac_dimer_dom"/>
</dbReference>
<dbReference type="GO" id="GO:0008017">
    <property type="term" value="F:microtubule binding"/>
    <property type="evidence" value="ECO:0007669"/>
    <property type="project" value="TreeGrafter"/>
</dbReference>
<evidence type="ECO:0000256" key="9">
    <source>
        <dbReference type="ARBA" id="ARBA00022776"/>
    </source>
</evidence>
<evidence type="ECO:0000256" key="10">
    <source>
        <dbReference type="ARBA" id="ARBA00022843"/>
    </source>
</evidence>
<dbReference type="InterPro" id="IPR017357">
    <property type="entry name" value="TERF1/2"/>
</dbReference>
<dbReference type="GO" id="GO:0008156">
    <property type="term" value="P:negative regulation of DNA replication"/>
    <property type="evidence" value="ECO:0007669"/>
    <property type="project" value="TreeGrafter"/>
</dbReference>
<evidence type="ECO:0000313" key="22">
    <source>
        <dbReference type="RefSeq" id="XP_013908618.1"/>
    </source>
</evidence>
<evidence type="ECO:0000256" key="16">
    <source>
        <dbReference type="ARBA" id="ARBA00023306"/>
    </source>
</evidence>
<dbReference type="GeneID" id="106538608"/>
<keyword evidence="16 18" id="KW-0131">Cell cycle</keyword>
<dbReference type="GO" id="GO:0071532">
    <property type="term" value="F:ankyrin repeat binding"/>
    <property type="evidence" value="ECO:0007669"/>
    <property type="project" value="TreeGrafter"/>
</dbReference>
<evidence type="ECO:0000256" key="18">
    <source>
        <dbReference type="PIRNR" id="PIRNR038016"/>
    </source>
</evidence>
<evidence type="ECO:0000256" key="6">
    <source>
        <dbReference type="ARBA" id="ARBA00022553"/>
    </source>
</evidence>
<evidence type="ECO:0000256" key="12">
    <source>
        <dbReference type="ARBA" id="ARBA00022990"/>
    </source>
</evidence>
<keyword evidence="4" id="KW-0963">Cytoplasm</keyword>
<dbReference type="InterPro" id="IPR052450">
    <property type="entry name" value="TRBD-Containing_Protein"/>
</dbReference>
<evidence type="ECO:0000259" key="19">
    <source>
        <dbReference type="PROSITE" id="PS50090"/>
    </source>
</evidence>
<reference evidence="22" key="1">
    <citation type="submission" date="2025-08" db="UniProtKB">
        <authorList>
            <consortium name="RefSeq"/>
        </authorList>
    </citation>
    <scope>IDENTIFICATION</scope>
    <source>
        <tissue evidence="22">Skeletal muscle</tissue>
    </source>
</reference>
<protein>
    <recommendedName>
        <fullName evidence="18">Telomeric repeat-binding factor</fullName>
    </recommendedName>
</protein>
<dbReference type="PROSITE" id="PS50090">
    <property type="entry name" value="MYB_LIKE"/>
    <property type="match status" value="1"/>
</dbReference>
<dbReference type="FunFam" id="1.25.40.210:FF:000001">
    <property type="entry name" value="Telomeric repeat-binding factor"/>
    <property type="match status" value="1"/>
</dbReference>
<comment type="function">
    <text evidence="17">Binds the telomeric double-stranded 5'-TTAGGG-3' repeat and negatively regulates telomere length. Involved in the regulation of the mitotic spindle. Component of the shelterin complex (telosome) that is involved in the regulation of telomere length and protection. Shelterin associates with arrays of double-stranded 5'-TTAGGG-3' repeats added by telomerase and protects chromosome ends; without its protective activity, telomeres are no longer hidden from the DNA damage surveillance and chromosome ends are inappropriately processed by DNA repair pathways.</text>
</comment>
<dbReference type="GO" id="GO:0042803">
    <property type="term" value="F:protein homodimerization activity"/>
    <property type="evidence" value="ECO:0007669"/>
    <property type="project" value="UniProtKB-UniRule"/>
</dbReference>
<dbReference type="GO" id="GO:0005654">
    <property type="term" value="C:nucleoplasm"/>
    <property type="evidence" value="ECO:0007669"/>
    <property type="project" value="UniProtKB-ARBA"/>
</dbReference>
<evidence type="ECO:0000256" key="7">
    <source>
        <dbReference type="ARBA" id="ARBA00022618"/>
    </source>
</evidence>
<dbReference type="Gene3D" id="1.25.40.210">
    <property type="entry name" value="Telomere repeat-binding factor, dimerisation domain"/>
    <property type="match status" value="1"/>
</dbReference>
<evidence type="ECO:0000256" key="17">
    <source>
        <dbReference type="ARBA" id="ARBA00055936"/>
    </source>
</evidence>
<keyword evidence="21" id="KW-1185">Reference proteome</keyword>